<dbReference type="Gene3D" id="2.60.120.650">
    <property type="entry name" value="Cupin"/>
    <property type="match status" value="1"/>
</dbReference>
<dbReference type="STRING" id="196109.A0A136IKU3"/>
<dbReference type="PROSITE" id="PS51184">
    <property type="entry name" value="JMJC"/>
    <property type="match status" value="1"/>
</dbReference>
<dbReference type="EMBL" id="KQ964283">
    <property type="protein sequence ID" value="KXJ85388.1"/>
    <property type="molecule type" value="Genomic_DNA"/>
</dbReference>
<feature type="non-terminal residue" evidence="2">
    <location>
        <position position="122"/>
    </location>
</feature>
<dbReference type="InterPro" id="IPR003347">
    <property type="entry name" value="JmjC_dom"/>
</dbReference>
<dbReference type="GO" id="GO:0032454">
    <property type="term" value="F:histone H3K9 demethylase activity"/>
    <property type="evidence" value="ECO:0007669"/>
    <property type="project" value="TreeGrafter"/>
</dbReference>
<gene>
    <name evidence="2" type="ORF">Micbo1qcDRAFT_99393</name>
</gene>
<keyword evidence="3" id="KW-1185">Reference proteome</keyword>
<name>A0A136IKU3_9PEZI</name>
<sequence>VPGVNSTYMHAGNRNSGTAFHCEDGVMRSVNLTLFGWNIWILVAIHHTDKLESFLLGKARPGTRCDQSVRHENIILSPNVLQAAEIDFIVLLAGPGDLVETQPRQYHWVINYSTVVKMAINF</sequence>
<dbReference type="Proteomes" id="UP000070501">
    <property type="component" value="Unassembled WGS sequence"/>
</dbReference>
<evidence type="ECO:0000313" key="2">
    <source>
        <dbReference type="EMBL" id="KXJ85388.1"/>
    </source>
</evidence>
<feature type="domain" description="JmjC" evidence="1">
    <location>
        <begin position="1"/>
        <end position="122"/>
    </location>
</feature>
<dbReference type="InParanoid" id="A0A136IKU3"/>
<dbReference type="GO" id="GO:0005634">
    <property type="term" value="C:nucleus"/>
    <property type="evidence" value="ECO:0007669"/>
    <property type="project" value="TreeGrafter"/>
</dbReference>
<organism evidence="2 3">
    <name type="scientific">Microdochium bolleyi</name>
    <dbReference type="NCBI Taxonomy" id="196109"/>
    <lineage>
        <taxon>Eukaryota</taxon>
        <taxon>Fungi</taxon>
        <taxon>Dikarya</taxon>
        <taxon>Ascomycota</taxon>
        <taxon>Pezizomycotina</taxon>
        <taxon>Sordariomycetes</taxon>
        <taxon>Xylariomycetidae</taxon>
        <taxon>Xylariales</taxon>
        <taxon>Microdochiaceae</taxon>
        <taxon>Microdochium</taxon>
    </lineage>
</organism>
<dbReference type="AlphaFoldDB" id="A0A136IKU3"/>
<proteinExistence type="predicted"/>
<protein>
    <submittedName>
        <fullName evidence="2">JmjC domain-containing protein</fullName>
    </submittedName>
</protein>
<reference evidence="3" key="1">
    <citation type="submission" date="2016-02" db="EMBL/GenBank/DDBJ databases">
        <title>Draft genome sequence of Microdochium bolleyi, a fungal endophyte of beachgrass.</title>
        <authorList>
            <consortium name="DOE Joint Genome Institute"/>
            <person name="David A.S."/>
            <person name="May G."/>
            <person name="Haridas S."/>
            <person name="Lim J."/>
            <person name="Wang M."/>
            <person name="Labutti K."/>
            <person name="Lipzen A."/>
            <person name="Barry K."/>
            <person name="Grigoriev I.V."/>
        </authorList>
    </citation>
    <scope>NUCLEOTIDE SEQUENCE [LARGE SCALE GENOMIC DNA]</scope>
    <source>
        <strain evidence="3">J235TASD1</strain>
    </source>
</reference>
<dbReference type="GO" id="GO:0000785">
    <property type="term" value="C:chromatin"/>
    <property type="evidence" value="ECO:0007669"/>
    <property type="project" value="TreeGrafter"/>
</dbReference>
<evidence type="ECO:0000259" key="1">
    <source>
        <dbReference type="PROSITE" id="PS51184"/>
    </source>
</evidence>
<dbReference type="Pfam" id="PF02373">
    <property type="entry name" value="JmjC"/>
    <property type="match status" value="1"/>
</dbReference>
<dbReference type="PANTHER" id="PTHR10694:SF129">
    <property type="entry name" value="LYSINE-SPECIFIC DEMETHYLASE 4B-RELATED"/>
    <property type="match status" value="1"/>
</dbReference>
<feature type="non-terminal residue" evidence="2">
    <location>
        <position position="1"/>
    </location>
</feature>
<dbReference type="GO" id="GO:0051864">
    <property type="term" value="F:histone H3K36 demethylase activity"/>
    <property type="evidence" value="ECO:0007669"/>
    <property type="project" value="TreeGrafter"/>
</dbReference>
<dbReference type="OrthoDB" id="5153694at2759"/>
<dbReference type="SUPFAM" id="SSF51197">
    <property type="entry name" value="Clavaminate synthase-like"/>
    <property type="match status" value="1"/>
</dbReference>
<dbReference type="GO" id="GO:0010468">
    <property type="term" value="P:regulation of gene expression"/>
    <property type="evidence" value="ECO:0007669"/>
    <property type="project" value="TreeGrafter"/>
</dbReference>
<accession>A0A136IKU3</accession>
<dbReference type="PANTHER" id="PTHR10694">
    <property type="entry name" value="LYSINE-SPECIFIC DEMETHYLASE"/>
    <property type="match status" value="1"/>
</dbReference>
<evidence type="ECO:0000313" key="3">
    <source>
        <dbReference type="Proteomes" id="UP000070501"/>
    </source>
</evidence>